<dbReference type="eggNOG" id="COG4585">
    <property type="taxonomic scope" value="Bacteria"/>
</dbReference>
<feature type="transmembrane region" description="Helical" evidence="23">
    <location>
        <begin position="196"/>
        <end position="218"/>
    </location>
</feature>
<dbReference type="Gene3D" id="3.30.565.10">
    <property type="entry name" value="Histidine kinase-like ATPase, C-terminal domain"/>
    <property type="match status" value="1"/>
</dbReference>
<comment type="subcellular location">
    <subcellularLocation>
        <location evidence="4">Cytoplasm</location>
    </subcellularLocation>
    <subcellularLocation>
        <location evidence="3">Membrane</location>
        <topology evidence="3">Multi-pass membrane protein</topology>
    </subcellularLocation>
</comment>
<keyword evidence="19" id="KW-0411">Iron-sulfur</keyword>
<comment type="function">
    <text evidence="21">Member of the two-component regulatory system NreB/NreC involved in the control of dissimilatory nitrate/nitrite reduction in response to oxygen. NreB functions as a direct oxygen sensor histidine kinase which is autophosphorylated, in the absence of oxygen, probably at the conserved histidine residue, and transfers its phosphate group probably to a conserved aspartate residue of NreC. NreB/NreC activates the expression of the nitrate (narGHJI) and nitrite (nir) reductase operons, as well as the putative nitrate transporter gene narT.</text>
</comment>
<dbReference type="InterPro" id="IPR011712">
    <property type="entry name" value="Sig_transdc_His_kin_sub3_dim/P"/>
</dbReference>
<keyword evidence="27" id="KW-1185">Reference proteome</keyword>
<feature type="domain" description="Histidine kinase" evidence="24">
    <location>
        <begin position="411"/>
        <end position="603"/>
    </location>
</feature>
<dbReference type="InterPro" id="IPR050482">
    <property type="entry name" value="Sensor_HK_TwoCompSys"/>
</dbReference>
<keyword evidence="10" id="KW-0808">Transferase</keyword>
<dbReference type="RefSeq" id="WP_008614027.1">
    <property type="nucleotide sequence ID" value="NZ_JH651379.1"/>
</dbReference>
<evidence type="ECO:0000256" key="9">
    <source>
        <dbReference type="ARBA" id="ARBA00022553"/>
    </source>
</evidence>
<protein>
    <recommendedName>
        <fullName evidence="6">Oxygen sensor histidine kinase NreB</fullName>
        <ecNumber evidence="5">2.7.13.3</ecNumber>
    </recommendedName>
    <alternativeName>
        <fullName evidence="22">Nitrogen regulation protein B</fullName>
    </alternativeName>
</protein>
<dbReference type="PRINTS" id="PR00344">
    <property type="entry name" value="BCTRLSENSOR"/>
</dbReference>
<keyword evidence="16 23" id="KW-1133">Transmembrane helix</keyword>
<evidence type="ECO:0000256" key="4">
    <source>
        <dbReference type="ARBA" id="ARBA00004496"/>
    </source>
</evidence>
<keyword evidence="7" id="KW-0004">4Fe-4S</keyword>
<dbReference type="PROSITE" id="PS50113">
    <property type="entry name" value="PAC"/>
    <property type="match status" value="1"/>
</dbReference>
<dbReference type="SMART" id="SM00387">
    <property type="entry name" value="HATPase_c"/>
    <property type="match status" value="1"/>
</dbReference>
<accession>I3C8W4</accession>
<dbReference type="SUPFAM" id="SSF55785">
    <property type="entry name" value="PYP-like sensor domain (PAS domain)"/>
    <property type="match status" value="1"/>
</dbReference>
<dbReference type="Gene3D" id="1.20.5.1930">
    <property type="match status" value="1"/>
</dbReference>
<dbReference type="GO" id="GO:0000155">
    <property type="term" value="F:phosphorelay sensor kinase activity"/>
    <property type="evidence" value="ECO:0007669"/>
    <property type="project" value="InterPro"/>
</dbReference>
<keyword evidence="8" id="KW-0963">Cytoplasm</keyword>
<feature type="transmembrane region" description="Helical" evidence="23">
    <location>
        <begin position="20"/>
        <end position="38"/>
    </location>
</feature>
<evidence type="ECO:0000256" key="8">
    <source>
        <dbReference type="ARBA" id="ARBA00022490"/>
    </source>
</evidence>
<feature type="domain" description="PAC" evidence="25">
    <location>
        <begin position="326"/>
        <end position="377"/>
    </location>
</feature>
<keyword evidence="11 23" id="KW-0812">Transmembrane</keyword>
<dbReference type="Pfam" id="PF07730">
    <property type="entry name" value="HisKA_3"/>
    <property type="match status" value="1"/>
</dbReference>
<name>I3C8W4_9FLAO</name>
<evidence type="ECO:0000313" key="26">
    <source>
        <dbReference type="EMBL" id="EIJ40057.1"/>
    </source>
</evidence>
<evidence type="ECO:0000256" key="13">
    <source>
        <dbReference type="ARBA" id="ARBA00022741"/>
    </source>
</evidence>
<evidence type="ECO:0000256" key="5">
    <source>
        <dbReference type="ARBA" id="ARBA00012438"/>
    </source>
</evidence>
<dbReference type="OrthoDB" id="9760839at2"/>
<evidence type="ECO:0000256" key="7">
    <source>
        <dbReference type="ARBA" id="ARBA00022485"/>
    </source>
</evidence>
<evidence type="ECO:0000256" key="21">
    <source>
        <dbReference type="ARBA" id="ARBA00024827"/>
    </source>
</evidence>
<evidence type="ECO:0000256" key="10">
    <source>
        <dbReference type="ARBA" id="ARBA00022679"/>
    </source>
</evidence>
<keyword evidence="17" id="KW-0408">Iron</keyword>
<dbReference type="GO" id="GO:0005524">
    <property type="term" value="F:ATP binding"/>
    <property type="evidence" value="ECO:0007669"/>
    <property type="project" value="UniProtKB-KW"/>
</dbReference>
<dbReference type="PANTHER" id="PTHR24421">
    <property type="entry name" value="NITRATE/NITRITE SENSOR PROTEIN NARX-RELATED"/>
    <property type="match status" value="1"/>
</dbReference>
<dbReference type="EC" id="2.7.13.3" evidence="5"/>
<dbReference type="InterPro" id="IPR000700">
    <property type="entry name" value="PAS-assoc_C"/>
</dbReference>
<dbReference type="GO" id="GO:0005737">
    <property type="term" value="C:cytoplasm"/>
    <property type="evidence" value="ECO:0007669"/>
    <property type="project" value="UniProtKB-SubCell"/>
</dbReference>
<keyword evidence="12" id="KW-0479">Metal-binding</keyword>
<evidence type="ECO:0000256" key="12">
    <source>
        <dbReference type="ARBA" id="ARBA00022723"/>
    </source>
</evidence>
<dbReference type="InterPro" id="IPR036890">
    <property type="entry name" value="HATPase_C_sf"/>
</dbReference>
<dbReference type="PANTHER" id="PTHR24421:SF10">
    <property type="entry name" value="NITRATE_NITRITE SENSOR PROTEIN NARQ"/>
    <property type="match status" value="1"/>
</dbReference>
<dbReference type="GO" id="GO:0046872">
    <property type="term" value="F:metal ion binding"/>
    <property type="evidence" value="ECO:0007669"/>
    <property type="project" value="UniProtKB-KW"/>
</dbReference>
<keyword evidence="15" id="KW-0067">ATP-binding</keyword>
<evidence type="ECO:0000256" key="20">
    <source>
        <dbReference type="ARBA" id="ARBA00023136"/>
    </source>
</evidence>
<keyword evidence="9" id="KW-0597">Phosphoprotein</keyword>
<dbReference type="Proteomes" id="UP000004690">
    <property type="component" value="Unassembled WGS sequence"/>
</dbReference>
<dbReference type="InterPro" id="IPR003594">
    <property type="entry name" value="HATPase_dom"/>
</dbReference>
<evidence type="ECO:0000256" key="15">
    <source>
        <dbReference type="ARBA" id="ARBA00022840"/>
    </source>
</evidence>
<evidence type="ECO:0000259" key="25">
    <source>
        <dbReference type="PROSITE" id="PS50113"/>
    </source>
</evidence>
<dbReference type="SUPFAM" id="SSF55874">
    <property type="entry name" value="ATPase domain of HSP90 chaperone/DNA topoisomerase II/histidine kinase"/>
    <property type="match status" value="1"/>
</dbReference>
<dbReference type="GO" id="GO:0046983">
    <property type="term" value="F:protein dimerization activity"/>
    <property type="evidence" value="ECO:0007669"/>
    <property type="project" value="InterPro"/>
</dbReference>
<evidence type="ECO:0000256" key="11">
    <source>
        <dbReference type="ARBA" id="ARBA00022692"/>
    </source>
</evidence>
<evidence type="ECO:0000259" key="24">
    <source>
        <dbReference type="PROSITE" id="PS50109"/>
    </source>
</evidence>
<dbReference type="PROSITE" id="PS50109">
    <property type="entry name" value="HIS_KIN"/>
    <property type="match status" value="1"/>
</dbReference>
<dbReference type="InterPro" id="IPR029095">
    <property type="entry name" value="NarX-like_N"/>
</dbReference>
<dbReference type="Gene3D" id="3.30.450.20">
    <property type="entry name" value="PAS domain"/>
    <property type="match status" value="1"/>
</dbReference>
<dbReference type="InterPro" id="IPR000014">
    <property type="entry name" value="PAS"/>
</dbReference>
<evidence type="ECO:0000256" key="19">
    <source>
        <dbReference type="ARBA" id="ARBA00023014"/>
    </source>
</evidence>
<dbReference type="InterPro" id="IPR035965">
    <property type="entry name" value="PAS-like_dom_sf"/>
</dbReference>
<sequence>MSTKVTSLDQNTFNKLRKLYIIALSAIAVSVILSQILVRKYLRDQQDDAKIINIAGRQRMLSQKLTKEVLLYTNANLTTNKGEVLDNIKSTLQLWESSHQSLQNGNDSLQIEGNNSEAIQLMFKELQPSFTKIQTSVKNILQESSINASIFKKQIQQETANLRIQEQQFLTIMDRIVNQYDKEATLKVEKLQKLEFILLIVTLAILLAEFLFIFWPAAKRTKQTIKNLLVSEEKAKEMAFNADALSQAKEKSVNQLKALSLVMEQTLLFARISLDGYLIHLGNKFSSRFNYRSFSNTTKFSEVISTDKKEQEYIETLLANHQNTGWQGEIKGTLANGEAIWLEMSIIPYHSGEQKDELLLICFDITERKKAQLQIERLTKERFEAKIDQQKTLSAKIIENQEQEQNRIAKDIHDGIGQMLTGLKFNIESIDVKNTERTAEKIEHLKELTTNIIKGVRTATFNLTPPELTDHGIVPALTKLSQELAKFTGKNIVLFNKTEFNDRLDSLTEINIYRITQEAVNNAIKYAESTHIIITISHSKELLSITIDDNGRGFDTNKLKPRENGEGGMGLTFMKERINYINGRLFMSSNPGEGTRVTMNVPI</sequence>
<comment type="cofactor">
    <cofactor evidence="2">
        <name>[4Fe-4S] cluster</name>
        <dbReference type="ChEBI" id="CHEBI:49883"/>
    </cofactor>
</comment>
<keyword evidence="13" id="KW-0547">Nucleotide-binding</keyword>
<evidence type="ECO:0000256" key="18">
    <source>
        <dbReference type="ARBA" id="ARBA00023012"/>
    </source>
</evidence>
<dbReference type="Pfam" id="PF13426">
    <property type="entry name" value="PAS_9"/>
    <property type="match status" value="1"/>
</dbReference>
<organism evidence="26 27">
    <name type="scientific">Galbibacter orientalis DSM 19592</name>
    <dbReference type="NCBI Taxonomy" id="926559"/>
    <lineage>
        <taxon>Bacteria</taxon>
        <taxon>Pseudomonadati</taxon>
        <taxon>Bacteroidota</taxon>
        <taxon>Flavobacteriia</taxon>
        <taxon>Flavobacteriales</taxon>
        <taxon>Flavobacteriaceae</taxon>
        <taxon>Galbibacter</taxon>
    </lineage>
</organism>
<dbReference type="EMBL" id="JH651379">
    <property type="protein sequence ID" value="EIJ40057.1"/>
    <property type="molecule type" value="Genomic_DNA"/>
</dbReference>
<dbReference type="InterPro" id="IPR004358">
    <property type="entry name" value="Sig_transdc_His_kin-like_C"/>
</dbReference>
<dbReference type="GO" id="GO:0051539">
    <property type="term" value="F:4 iron, 4 sulfur cluster binding"/>
    <property type="evidence" value="ECO:0007669"/>
    <property type="project" value="UniProtKB-KW"/>
</dbReference>
<evidence type="ECO:0000256" key="22">
    <source>
        <dbReference type="ARBA" id="ARBA00030800"/>
    </source>
</evidence>
<dbReference type="CDD" id="cd16917">
    <property type="entry name" value="HATPase_UhpB-NarQ-NarX-like"/>
    <property type="match status" value="1"/>
</dbReference>
<reference evidence="26 27" key="1">
    <citation type="submission" date="2012-02" db="EMBL/GenBank/DDBJ databases">
        <title>Improved High-Quality Draft genome of Joostella marina DSM 19592.</title>
        <authorList>
            <consortium name="US DOE Joint Genome Institute (JGI-PGF)"/>
            <person name="Lucas S."/>
            <person name="Copeland A."/>
            <person name="Lapidus A."/>
            <person name="Bruce D."/>
            <person name="Goodwin L."/>
            <person name="Pitluck S."/>
            <person name="Peters L."/>
            <person name="Chertkov O."/>
            <person name="Ovchinnikova G."/>
            <person name="Kyrpides N."/>
            <person name="Mavromatis K."/>
            <person name="Detter J.C."/>
            <person name="Han C."/>
            <person name="Land M."/>
            <person name="Hauser L."/>
            <person name="Markowitz V."/>
            <person name="Cheng J.-F."/>
            <person name="Hugenholtz P."/>
            <person name="Woyke T."/>
            <person name="Wu D."/>
            <person name="Tindall B."/>
            <person name="Brambilla E."/>
            <person name="Klenk H.-P."/>
            <person name="Eisen J.A."/>
        </authorList>
    </citation>
    <scope>NUCLEOTIDE SEQUENCE [LARGE SCALE GENOMIC DNA]</scope>
    <source>
        <strain evidence="26 27">DSM 19592</strain>
    </source>
</reference>
<evidence type="ECO:0000256" key="6">
    <source>
        <dbReference type="ARBA" id="ARBA00017322"/>
    </source>
</evidence>
<evidence type="ECO:0000256" key="2">
    <source>
        <dbReference type="ARBA" id="ARBA00001966"/>
    </source>
</evidence>
<proteinExistence type="predicted"/>
<evidence type="ECO:0000256" key="14">
    <source>
        <dbReference type="ARBA" id="ARBA00022777"/>
    </source>
</evidence>
<dbReference type="InterPro" id="IPR005467">
    <property type="entry name" value="His_kinase_dom"/>
</dbReference>
<evidence type="ECO:0000256" key="23">
    <source>
        <dbReference type="SAM" id="Phobius"/>
    </source>
</evidence>
<evidence type="ECO:0000313" key="27">
    <source>
        <dbReference type="Proteomes" id="UP000004690"/>
    </source>
</evidence>
<dbReference type="HOGENOM" id="CLU_039270_0_0_10"/>
<evidence type="ECO:0000256" key="1">
    <source>
        <dbReference type="ARBA" id="ARBA00000085"/>
    </source>
</evidence>
<evidence type="ECO:0000256" key="17">
    <source>
        <dbReference type="ARBA" id="ARBA00023004"/>
    </source>
</evidence>
<evidence type="ECO:0000256" key="3">
    <source>
        <dbReference type="ARBA" id="ARBA00004141"/>
    </source>
</evidence>
<evidence type="ECO:0000256" key="16">
    <source>
        <dbReference type="ARBA" id="ARBA00022989"/>
    </source>
</evidence>
<dbReference type="AlphaFoldDB" id="I3C8W4"/>
<comment type="catalytic activity">
    <reaction evidence="1">
        <text>ATP + protein L-histidine = ADP + protein N-phospho-L-histidine.</text>
        <dbReference type="EC" id="2.7.13.3"/>
    </reaction>
</comment>
<keyword evidence="20 23" id="KW-0472">Membrane</keyword>
<dbReference type="Pfam" id="PF13675">
    <property type="entry name" value="PilJ"/>
    <property type="match status" value="1"/>
</dbReference>
<gene>
    <name evidence="26" type="ORF">JoomaDRAFT_3105</name>
</gene>
<keyword evidence="18" id="KW-0902">Two-component regulatory system</keyword>
<dbReference type="Pfam" id="PF02518">
    <property type="entry name" value="HATPase_c"/>
    <property type="match status" value="1"/>
</dbReference>
<dbReference type="STRING" id="926559.JoomaDRAFT_3105"/>
<keyword evidence="14 26" id="KW-0418">Kinase</keyword>
<dbReference type="GO" id="GO:0016020">
    <property type="term" value="C:membrane"/>
    <property type="evidence" value="ECO:0007669"/>
    <property type="project" value="UniProtKB-SubCell"/>
</dbReference>